<name>B8FHS2_DESAL</name>
<keyword evidence="11" id="KW-0997">Cell inner membrane</keyword>
<keyword evidence="15" id="KW-1185">Reference proteome</keyword>
<dbReference type="InterPro" id="IPR004390">
    <property type="entry name" value="SR_rcpt_FtsY"/>
</dbReference>
<dbReference type="GO" id="GO:0005886">
    <property type="term" value="C:plasma membrane"/>
    <property type="evidence" value="ECO:0007669"/>
    <property type="project" value="UniProtKB-SubCell"/>
</dbReference>
<dbReference type="GO" id="GO:0003924">
    <property type="term" value="F:GTPase activity"/>
    <property type="evidence" value="ECO:0007669"/>
    <property type="project" value="UniProtKB-UniRule"/>
</dbReference>
<evidence type="ECO:0000256" key="1">
    <source>
        <dbReference type="ARBA" id="ARBA00004413"/>
    </source>
</evidence>
<dbReference type="Gene3D" id="3.40.50.300">
    <property type="entry name" value="P-loop containing nucleotide triphosphate hydrolases"/>
    <property type="match status" value="1"/>
</dbReference>
<organism evidence="14 15">
    <name type="scientific">Desulfatibacillum aliphaticivorans</name>
    <dbReference type="NCBI Taxonomy" id="218208"/>
    <lineage>
        <taxon>Bacteria</taxon>
        <taxon>Pseudomonadati</taxon>
        <taxon>Thermodesulfobacteriota</taxon>
        <taxon>Desulfobacteria</taxon>
        <taxon>Desulfobacterales</taxon>
        <taxon>Desulfatibacillaceae</taxon>
        <taxon>Desulfatibacillum</taxon>
    </lineage>
</organism>
<dbReference type="GO" id="GO:0006614">
    <property type="term" value="P:SRP-dependent cotranslational protein targeting to membrane"/>
    <property type="evidence" value="ECO:0007669"/>
    <property type="project" value="InterPro"/>
</dbReference>
<keyword evidence="8 11" id="KW-0675">Receptor</keyword>
<evidence type="ECO:0000256" key="5">
    <source>
        <dbReference type="ARBA" id="ARBA00022801"/>
    </source>
</evidence>
<dbReference type="SMART" id="SM00382">
    <property type="entry name" value="AAA"/>
    <property type="match status" value="1"/>
</dbReference>
<evidence type="ECO:0000256" key="12">
    <source>
        <dbReference type="SAM" id="MobiDB-lite"/>
    </source>
</evidence>
<dbReference type="EMBL" id="CP001322">
    <property type="protein sequence ID" value="ACL02489.1"/>
    <property type="molecule type" value="Genomic_DNA"/>
</dbReference>
<dbReference type="Proteomes" id="UP000000739">
    <property type="component" value="Chromosome"/>
</dbReference>
<gene>
    <name evidence="11" type="primary">ftsY</name>
    <name evidence="14" type="ordered locus">Dalk_0784</name>
</gene>
<dbReference type="RefSeq" id="WP_012609928.1">
    <property type="nucleotide sequence ID" value="NC_011768.1"/>
</dbReference>
<dbReference type="InterPro" id="IPR003593">
    <property type="entry name" value="AAA+_ATPase"/>
</dbReference>
<evidence type="ECO:0000256" key="2">
    <source>
        <dbReference type="ARBA" id="ARBA00022475"/>
    </source>
</evidence>
<evidence type="ECO:0000256" key="6">
    <source>
        <dbReference type="ARBA" id="ARBA00023134"/>
    </source>
</evidence>
<evidence type="ECO:0000256" key="3">
    <source>
        <dbReference type="ARBA" id="ARBA00022490"/>
    </source>
</evidence>
<dbReference type="FunFam" id="3.40.50.300:FF:000053">
    <property type="entry name" value="Signal recognition particle receptor FtsY"/>
    <property type="match status" value="1"/>
</dbReference>
<comment type="similarity">
    <text evidence="11">Belongs to the GTP-binding SRP family. FtsY subfamily.</text>
</comment>
<reference evidence="14 15" key="1">
    <citation type="journal article" date="2012" name="Environ. Microbiol.">
        <title>The genome sequence of Desulfatibacillum alkenivorans AK-01: a blueprint for anaerobic alkane oxidation.</title>
        <authorList>
            <person name="Callaghan A.V."/>
            <person name="Morris B.E."/>
            <person name="Pereira I.A."/>
            <person name="McInerney M.J."/>
            <person name="Austin R.N."/>
            <person name="Groves J.T."/>
            <person name="Kukor J.J."/>
            <person name="Suflita J.M."/>
            <person name="Young L.Y."/>
            <person name="Zylstra G.J."/>
            <person name="Wawrik B."/>
        </authorList>
    </citation>
    <scope>NUCLEOTIDE SEQUENCE [LARGE SCALE GENOMIC DNA]</scope>
    <source>
        <strain evidence="14 15">AK-01</strain>
    </source>
</reference>
<dbReference type="InterPro" id="IPR000897">
    <property type="entry name" value="SRP54_GTPase_dom"/>
</dbReference>
<comment type="function">
    <text evidence="10">Involved in targeting and insertion of nascent membrane proteins into the cytoplasmic membrane. Acts as a receptor for the complex formed by the signal recognition particle (SRP) and the ribosome-nascent chain (RNC). Interaction with SRP-RNC leads to the transfer of the RNC complex to the Sec translocase for insertion into the membrane, the hydrolysis of GTP by both Ffh and FtsY, and the dissociation of the SRP-FtsY complex into the individual components.</text>
</comment>
<keyword evidence="2 11" id="KW-1003">Cell membrane</keyword>
<protein>
    <recommendedName>
        <fullName evidence="11">Signal recognition particle receptor FtsY</fullName>
        <shortName evidence="11">SRP receptor</shortName>
        <ecNumber evidence="11">3.6.5.4</ecNumber>
    </recommendedName>
</protein>
<dbReference type="Gene3D" id="1.20.120.140">
    <property type="entry name" value="Signal recognition particle SRP54, nucleotide-binding domain"/>
    <property type="match status" value="1"/>
</dbReference>
<evidence type="ECO:0000256" key="4">
    <source>
        <dbReference type="ARBA" id="ARBA00022741"/>
    </source>
</evidence>
<comment type="subcellular location">
    <subcellularLocation>
        <location evidence="11">Cell inner membrane</location>
        <topology evidence="11">Peripheral membrane protein</topology>
        <orientation evidence="11">Cytoplasmic side</orientation>
    </subcellularLocation>
    <subcellularLocation>
        <location evidence="11">Cytoplasm</location>
    </subcellularLocation>
    <subcellularLocation>
        <location evidence="1">Cell membrane</location>
        <topology evidence="1">Peripheral membrane protein</topology>
        <orientation evidence="1">Cytoplasmic side</orientation>
    </subcellularLocation>
</comment>
<dbReference type="GO" id="GO:0005047">
    <property type="term" value="F:signal recognition particle binding"/>
    <property type="evidence" value="ECO:0007669"/>
    <property type="project" value="TreeGrafter"/>
</dbReference>
<evidence type="ECO:0000256" key="11">
    <source>
        <dbReference type="HAMAP-Rule" id="MF_00920"/>
    </source>
</evidence>
<dbReference type="InterPro" id="IPR036225">
    <property type="entry name" value="SRP/SRP_N"/>
</dbReference>
<comment type="catalytic activity">
    <reaction evidence="9 11">
        <text>GTP + H2O = GDP + phosphate + H(+)</text>
        <dbReference type="Rhea" id="RHEA:19669"/>
        <dbReference type="ChEBI" id="CHEBI:15377"/>
        <dbReference type="ChEBI" id="CHEBI:15378"/>
        <dbReference type="ChEBI" id="CHEBI:37565"/>
        <dbReference type="ChEBI" id="CHEBI:43474"/>
        <dbReference type="ChEBI" id="CHEBI:58189"/>
        <dbReference type="EC" id="3.6.5.4"/>
    </reaction>
</comment>
<dbReference type="Pfam" id="PF02881">
    <property type="entry name" value="SRP54_N"/>
    <property type="match status" value="1"/>
</dbReference>
<keyword evidence="7 11" id="KW-0472">Membrane</keyword>
<keyword evidence="5 11" id="KW-0378">Hydrolase</keyword>
<dbReference type="NCBIfam" id="TIGR00064">
    <property type="entry name" value="ftsY"/>
    <property type="match status" value="1"/>
</dbReference>
<dbReference type="GO" id="GO:0005737">
    <property type="term" value="C:cytoplasm"/>
    <property type="evidence" value="ECO:0007669"/>
    <property type="project" value="UniProtKB-SubCell"/>
</dbReference>
<dbReference type="HOGENOM" id="CLU_009301_3_0_7"/>
<keyword evidence="4 11" id="KW-0547">Nucleotide-binding</keyword>
<dbReference type="GO" id="GO:0005525">
    <property type="term" value="F:GTP binding"/>
    <property type="evidence" value="ECO:0007669"/>
    <property type="project" value="UniProtKB-UniRule"/>
</dbReference>
<dbReference type="SMART" id="SM00962">
    <property type="entry name" value="SRP54"/>
    <property type="match status" value="1"/>
</dbReference>
<evidence type="ECO:0000256" key="9">
    <source>
        <dbReference type="ARBA" id="ARBA00048027"/>
    </source>
</evidence>
<dbReference type="KEGG" id="dal:Dalk_0784"/>
<evidence type="ECO:0000259" key="13">
    <source>
        <dbReference type="PROSITE" id="PS00300"/>
    </source>
</evidence>
<dbReference type="PANTHER" id="PTHR43134:SF1">
    <property type="entry name" value="SIGNAL RECOGNITION PARTICLE RECEPTOR SUBUNIT ALPHA"/>
    <property type="match status" value="1"/>
</dbReference>
<dbReference type="SUPFAM" id="SSF52540">
    <property type="entry name" value="P-loop containing nucleoside triphosphate hydrolases"/>
    <property type="match status" value="1"/>
</dbReference>
<evidence type="ECO:0000313" key="14">
    <source>
        <dbReference type="EMBL" id="ACL02489.1"/>
    </source>
</evidence>
<dbReference type="PROSITE" id="PS00300">
    <property type="entry name" value="SRP54"/>
    <property type="match status" value="1"/>
</dbReference>
<feature type="compositionally biased region" description="Basic and acidic residues" evidence="12">
    <location>
        <begin position="8"/>
        <end position="23"/>
    </location>
</feature>
<feature type="domain" description="SRP54-type proteins GTP-binding" evidence="13">
    <location>
        <begin position="333"/>
        <end position="346"/>
    </location>
</feature>
<feature type="binding site" evidence="11">
    <location>
        <begin position="312"/>
        <end position="315"/>
    </location>
    <ligand>
        <name>GTP</name>
        <dbReference type="ChEBI" id="CHEBI:37565"/>
    </ligand>
</feature>
<comment type="subunit">
    <text evidence="11">Part of the signal recognition particle protein translocation system, which is composed of SRP and FtsY.</text>
</comment>
<evidence type="ECO:0000256" key="7">
    <source>
        <dbReference type="ARBA" id="ARBA00023136"/>
    </source>
</evidence>
<keyword evidence="3 11" id="KW-0963">Cytoplasm</keyword>
<dbReference type="InterPro" id="IPR013822">
    <property type="entry name" value="Signal_recog_particl_SRP54_hlx"/>
</dbReference>
<dbReference type="FunFam" id="1.20.120.140:FF:000002">
    <property type="entry name" value="Signal recognition particle receptor FtsY"/>
    <property type="match status" value="1"/>
</dbReference>
<proteinExistence type="inferred from homology"/>
<dbReference type="InterPro" id="IPR042101">
    <property type="entry name" value="SRP54_N_sf"/>
</dbReference>
<sequence>MSWFKKKDKAEKAQEANEDKNPEQEAPAAQAEEPIAGAEEAAPAEEEDAPPASLRQEAGLGARLKDKLAKTRDVLNTPIEDFFITKTELTEDSLEELEETLITADMGVNTVMDLMEPVAEKVNKKQITNSKELRAALTDAMLDLIKPVHENKELPNKKPLVIMVVGVNGVGKTTTIGKLAANFKKQGKKVMLVAADTFRAAAVEQLEIWAERAGVQIVRHRDNSDPAAVAYDGVAAAEARGMDVVIIDTAGRLHTQVNLMEELKKIRRSCHKSLPGSPHETWLVIDANTGQNAVSQAKLFHEAIGVTGMILTKVDGTAKGGIVVSICHDMDVPIRYIGLGEKAEDLREFEAREFIKALF</sequence>
<keyword evidence="6 11" id="KW-0342">GTP-binding</keyword>
<evidence type="ECO:0000313" key="15">
    <source>
        <dbReference type="Proteomes" id="UP000000739"/>
    </source>
</evidence>
<dbReference type="InterPro" id="IPR027417">
    <property type="entry name" value="P-loop_NTPase"/>
</dbReference>
<dbReference type="CDD" id="cd17874">
    <property type="entry name" value="FtsY"/>
    <property type="match status" value="1"/>
</dbReference>
<dbReference type="PANTHER" id="PTHR43134">
    <property type="entry name" value="SIGNAL RECOGNITION PARTICLE RECEPTOR SUBUNIT ALPHA"/>
    <property type="match status" value="1"/>
</dbReference>
<accession>B8FHS2</accession>
<dbReference type="EC" id="3.6.5.4" evidence="11"/>
<feature type="binding site" evidence="11">
    <location>
        <begin position="166"/>
        <end position="173"/>
    </location>
    <ligand>
        <name>GTP</name>
        <dbReference type="ChEBI" id="CHEBI:37565"/>
    </ligand>
</feature>
<evidence type="ECO:0000256" key="10">
    <source>
        <dbReference type="ARBA" id="ARBA00053570"/>
    </source>
</evidence>
<feature type="region of interest" description="Disordered" evidence="12">
    <location>
        <begin position="1"/>
        <end position="53"/>
    </location>
</feature>
<dbReference type="SMART" id="SM00963">
    <property type="entry name" value="SRP54_N"/>
    <property type="match status" value="1"/>
</dbReference>
<dbReference type="AlphaFoldDB" id="B8FHS2"/>
<evidence type="ECO:0000256" key="8">
    <source>
        <dbReference type="ARBA" id="ARBA00023170"/>
    </source>
</evidence>
<dbReference type="Pfam" id="PF00448">
    <property type="entry name" value="SRP54"/>
    <property type="match status" value="1"/>
</dbReference>
<dbReference type="SUPFAM" id="SSF47364">
    <property type="entry name" value="Domain of the SRP/SRP receptor G-proteins"/>
    <property type="match status" value="1"/>
</dbReference>
<dbReference type="HAMAP" id="MF_00920">
    <property type="entry name" value="FtsY"/>
    <property type="match status" value="1"/>
</dbReference>
<feature type="binding site" evidence="11">
    <location>
        <begin position="248"/>
        <end position="252"/>
    </location>
    <ligand>
        <name>GTP</name>
        <dbReference type="ChEBI" id="CHEBI:37565"/>
    </ligand>
</feature>
<feature type="compositionally biased region" description="Low complexity" evidence="12">
    <location>
        <begin position="24"/>
        <end position="41"/>
    </location>
</feature>
<dbReference type="eggNOG" id="COG0552">
    <property type="taxonomic scope" value="Bacteria"/>
</dbReference>